<protein>
    <recommendedName>
        <fullName evidence="6">Translation initiation factor eIF2B subunit beta</fullName>
    </recommendedName>
    <alternativeName>
        <fullName evidence="7">eIF2B GDP-GTP exchange factor subunit beta</fullName>
    </alternativeName>
</protein>
<feature type="domain" description="DUF1989" evidence="11">
    <location>
        <begin position="383"/>
        <end position="463"/>
    </location>
</feature>
<keyword evidence="10" id="KW-0175">Coiled coil</keyword>
<feature type="coiled-coil region" evidence="10">
    <location>
        <begin position="88"/>
        <end position="123"/>
    </location>
</feature>
<evidence type="ECO:0000256" key="10">
    <source>
        <dbReference type="SAM" id="Coils"/>
    </source>
</evidence>
<dbReference type="EMBL" id="OB794361">
    <property type="protein sequence ID" value="CAD7430138.1"/>
    <property type="molecule type" value="Genomic_DNA"/>
</dbReference>
<gene>
    <name evidence="12" type="ORF">TMSB3V08_LOCUS6905</name>
</gene>
<dbReference type="InterPro" id="IPR042529">
    <property type="entry name" value="IF_2B-like_C"/>
</dbReference>
<comment type="subcellular location">
    <subcellularLocation>
        <location evidence="1">Cytoplasm</location>
        <location evidence="1">Cytosol</location>
    </subcellularLocation>
</comment>
<dbReference type="InterPro" id="IPR000649">
    <property type="entry name" value="IF-2B-related"/>
</dbReference>
<comment type="similarity">
    <text evidence="2 9">Belongs to the eIF-2B alpha/beta/delta subunits family.</text>
</comment>
<evidence type="ECO:0000256" key="7">
    <source>
        <dbReference type="ARBA" id="ARBA00044228"/>
    </source>
</evidence>
<sequence>MDKCHKIKEGAREAMADLFNKRHRDARDVDEQSKAILEEAMRLRAKELAHRVQVMKEIKALQGLRALRLREMDPTYTPGFGLMCEMSLAELSERLALLKEEMKEDLESRRKEIKDQKTRQQQSLKDLQHFVCEQRTHLARPVTLRCPIENVPSKVTVPERPATLRCPIEKVPSKFYDISMADITTMSGGWCGRGDRPRTFPKSAPVICYDRPKAALVDKQLYDTLRHEALLGECVHKMTVPKRSGRTWTLKKGDLCRITVVEGSQVGDVNFWNLQNPKERFYSGKTRQLHSTHLTVYDRLWSNLPYLRPMATVVADSIRYGIDEDGGSVHDVIGGYYLQLCELVVVLGRVSSTDIREYKQSSGSRSKVCPNLHRLNGINISLTGTRCDDYTYKLITGENRDISCHSNLTKAAVAVGLTEEDVHDVWNIFMCTGFTRDTNQYFAKASPGRKGDYIEFIADMDLLVALATCPQGDVSMAVGQEVPENAAFCKNLIIAPHPMNLDFVLEELFKRGGHIGCSKHLTCFHDGPGINVHDQSVFVALVLRLKLLSLFVCRLLALLSELELHSHLFQISLQGVNFTFHLSQLNVFCKQTKLTLGGMIQMENGAKASGHLSSSVSDKDSTAAAKVRVPLTYPTPILRKMLSYALQTALYVSSAACGVVSKVYRSFMRNSLPRSKPERGVFSADLRNSMIFSTHEIKPSPILEYKQHSDLCLTINQKIHFRGSRHNPDHGDPAKKISSSYDITINTVGLLKEIVAQSEWQTAEDLMKLIRLEGKQLIRSLPLQSSVGNMVRRILKIIREEFLTGQNKQEEIDPQESLHKIVTSEGDIDDYTKMVADLKPSVIEHIGEFQMELETSSDNISRQAIELIHSDEIILTLGHSTAVKTFLKKAATQRTFEVIVAECAPFCRGHEMATSLAKSKIEATLISDTAIFALMSRVNKVIIGTHTVMANGGLRAVCGSHTVALAAKHYSVPVIVLAPLYKLSPQYLCSYEQDAFNSFVSPEGILHYSDGAIRSKVHVYNPVFDYVPPELVTLFVSNTGGHAPSYVYRLLSELYHPDDRDL</sequence>
<evidence type="ECO:0000256" key="9">
    <source>
        <dbReference type="RuleBase" id="RU003814"/>
    </source>
</evidence>
<keyword evidence="5" id="KW-0648">Protein biosynthesis</keyword>
<reference evidence="12" key="1">
    <citation type="submission" date="2020-11" db="EMBL/GenBank/DDBJ databases">
        <authorList>
            <person name="Tran Van P."/>
        </authorList>
    </citation>
    <scope>NUCLEOTIDE SEQUENCE</scope>
</reference>
<evidence type="ECO:0000256" key="8">
    <source>
        <dbReference type="ARBA" id="ARBA00046432"/>
    </source>
</evidence>
<dbReference type="GO" id="GO:0005851">
    <property type="term" value="C:eukaryotic translation initiation factor 2B complex"/>
    <property type="evidence" value="ECO:0007669"/>
    <property type="project" value="TreeGrafter"/>
</dbReference>
<dbReference type="FunFam" id="3.40.50.10470:FF:000009">
    <property type="entry name" value="Translation initiation factor eIF2B subunit"/>
    <property type="match status" value="1"/>
</dbReference>
<organism evidence="12">
    <name type="scientific">Timema monikensis</name>
    <dbReference type="NCBI Taxonomy" id="170555"/>
    <lineage>
        <taxon>Eukaryota</taxon>
        <taxon>Metazoa</taxon>
        <taxon>Ecdysozoa</taxon>
        <taxon>Arthropoda</taxon>
        <taxon>Hexapoda</taxon>
        <taxon>Insecta</taxon>
        <taxon>Pterygota</taxon>
        <taxon>Neoptera</taxon>
        <taxon>Polyneoptera</taxon>
        <taxon>Phasmatodea</taxon>
        <taxon>Timematodea</taxon>
        <taxon>Timematoidea</taxon>
        <taxon>Timematidae</taxon>
        <taxon>Timema</taxon>
    </lineage>
</organism>
<evidence type="ECO:0000256" key="2">
    <source>
        <dbReference type="ARBA" id="ARBA00007251"/>
    </source>
</evidence>
<feature type="domain" description="DUF1989" evidence="11">
    <location>
        <begin position="239"/>
        <end position="335"/>
    </location>
</feature>
<dbReference type="Gene3D" id="3.40.50.10470">
    <property type="entry name" value="Translation initiation factor eif-2b, domain 2"/>
    <property type="match status" value="1"/>
</dbReference>
<accession>A0A7R9EA34</accession>
<proteinExistence type="inferred from homology"/>
<dbReference type="GO" id="GO:0005085">
    <property type="term" value="F:guanyl-nucleotide exchange factor activity"/>
    <property type="evidence" value="ECO:0007669"/>
    <property type="project" value="TreeGrafter"/>
</dbReference>
<evidence type="ECO:0000313" key="12">
    <source>
        <dbReference type="EMBL" id="CAD7430138.1"/>
    </source>
</evidence>
<evidence type="ECO:0000259" key="11">
    <source>
        <dbReference type="Pfam" id="PF09347"/>
    </source>
</evidence>
<dbReference type="InterPro" id="IPR037171">
    <property type="entry name" value="NagB/RpiA_transferase-like"/>
</dbReference>
<evidence type="ECO:0000256" key="5">
    <source>
        <dbReference type="ARBA" id="ARBA00022917"/>
    </source>
</evidence>
<dbReference type="Pfam" id="PF01008">
    <property type="entry name" value="IF-2B"/>
    <property type="match status" value="1"/>
</dbReference>
<dbReference type="SUPFAM" id="SSF100950">
    <property type="entry name" value="NagB/RpiA/CoA transferase-like"/>
    <property type="match status" value="1"/>
</dbReference>
<dbReference type="PANTHER" id="PTHR45859">
    <property type="entry name" value="TRANSLATION INITIATION FACTOR EIF-2B SUBUNIT BETA"/>
    <property type="match status" value="1"/>
</dbReference>
<dbReference type="Pfam" id="PF09347">
    <property type="entry name" value="DUF1989"/>
    <property type="match status" value="2"/>
</dbReference>
<evidence type="ECO:0000256" key="3">
    <source>
        <dbReference type="ARBA" id="ARBA00022490"/>
    </source>
</evidence>
<dbReference type="AlphaFoldDB" id="A0A7R9EA34"/>
<dbReference type="PANTHER" id="PTHR45859:SF1">
    <property type="entry name" value="TRANSLATION INITIATION FACTOR EIF-2B SUBUNIT BETA"/>
    <property type="match status" value="1"/>
</dbReference>
<comment type="subunit">
    <text evidence="8">Component of the translation initiation factor 2B (eIF2B) complex which is a heterodecamer of two sets of five different subunits: alpha, beta, gamma, delta and epsilon. Subunits alpha, beta and delta comprise a regulatory subcomplex and subunits epsilon and gamma comprise a catalytic subcomplex. Within the complex, the hexameric regulatory complex resides at the center, with the two heterodimeric catalytic subcomplexes bound on opposite sides.</text>
</comment>
<keyword evidence="4" id="KW-0396">Initiation factor</keyword>
<dbReference type="GO" id="GO:0005829">
    <property type="term" value="C:cytosol"/>
    <property type="evidence" value="ECO:0007669"/>
    <property type="project" value="UniProtKB-SubCell"/>
</dbReference>
<evidence type="ECO:0000256" key="4">
    <source>
        <dbReference type="ARBA" id="ARBA00022540"/>
    </source>
</evidence>
<name>A0A7R9EA34_9NEOP</name>
<dbReference type="InterPro" id="IPR018959">
    <property type="entry name" value="DUF1989"/>
</dbReference>
<evidence type="ECO:0000256" key="1">
    <source>
        <dbReference type="ARBA" id="ARBA00004514"/>
    </source>
</evidence>
<evidence type="ECO:0000256" key="6">
    <source>
        <dbReference type="ARBA" id="ARBA00044122"/>
    </source>
</evidence>
<keyword evidence="3" id="KW-0963">Cytoplasm</keyword>
<dbReference type="GO" id="GO:0003743">
    <property type="term" value="F:translation initiation factor activity"/>
    <property type="evidence" value="ECO:0007669"/>
    <property type="project" value="UniProtKB-KW"/>
</dbReference>
<dbReference type="InterPro" id="IPR051855">
    <property type="entry name" value="eIF2B_beta_subunit"/>
</dbReference>